<dbReference type="PROSITE" id="PS50836">
    <property type="entry name" value="DOMON"/>
    <property type="match status" value="1"/>
</dbReference>
<feature type="domain" description="DOMON" evidence="2">
    <location>
        <begin position="26"/>
        <end position="149"/>
    </location>
</feature>
<evidence type="ECO:0000256" key="1">
    <source>
        <dbReference type="SAM" id="SignalP"/>
    </source>
</evidence>
<comment type="caution">
    <text evidence="3">The sequence shown here is derived from an EMBL/GenBank/DDBJ whole genome shotgun (WGS) entry which is preliminary data.</text>
</comment>
<dbReference type="Pfam" id="PF03351">
    <property type="entry name" value="DOMON"/>
    <property type="match status" value="1"/>
</dbReference>
<evidence type="ECO:0000313" key="4">
    <source>
        <dbReference type="Proteomes" id="UP001295684"/>
    </source>
</evidence>
<protein>
    <recommendedName>
        <fullName evidence="2">DOMON domain-containing protein</fullName>
    </recommendedName>
</protein>
<name>A0AAD1XJJ1_EUPCR</name>
<evidence type="ECO:0000259" key="2">
    <source>
        <dbReference type="PROSITE" id="PS50836"/>
    </source>
</evidence>
<dbReference type="EMBL" id="CAMPGE010015156">
    <property type="protein sequence ID" value="CAI2373795.1"/>
    <property type="molecule type" value="Genomic_DNA"/>
</dbReference>
<dbReference type="InterPro" id="IPR005018">
    <property type="entry name" value="DOMON_domain"/>
</dbReference>
<accession>A0AAD1XJJ1</accession>
<dbReference type="SUPFAM" id="SSF49344">
    <property type="entry name" value="CBD9-like"/>
    <property type="match status" value="1"/>
</dbReference>
<evidence type="ECO:0000313" key="3">
    <source>
        <dbReference type="EMBL" id="CAI2373795.1"/>
    </source>
</evidence>
<keyword evidence="4" id="KW-1185">Reference proteome</keyword>
<gene>
    <name evidence="3" type="ORF">ECRASSUSDP1_LOCUS15143</name>
</gene>
<proteinExistence type="predicted"/>
<dbReference type="Proteomes" id="UP001295684">
    <property type="component" value="Unassembled WGS sequence"/>
</dbReference>
<feature type="chain" id="PRO_5042080510" description="DOMON domain-containing protein" evidence="1">
    <location>
        <begin position="20"/>
        <end position="192"/>
    </location>
</feature>
<reference evidence="3" key="1">
    <citation type="submission" date="2023-07" db="EMBL/GenBank/DDBJ databases">
        <authorList>
            <consortium name="AG Swart"/>
            <person name="Singh M."/>
            <person name="Singh A."/>
            <person name="Seah K."/>
            <person name="Emmerich C."/>
        </authorList>
    </citation>
    <scope>NUCLEOTIDE SEQUENCE</scope>
    <source>
        <strain evidence="3">DP1</strain>
    </source>
</reference>
<feature type="signal peptide" evidence="1">
    <location>
        <begin position="1"/>
        <end position="19"/>
    </location>
</feature>
<keyword evidence="1" id="KW-0732">Signal</keyword>
<organism evidence="3 4">
    <name type="scientific">Euplotes crassus</name>
    <dbReference type="NCBI Taxonomy" id="5936"/>
    <lineage>
        <taxon>Eukaryota</taxon>
        <taxon>Sar</taxon>
        <taxon>Alveolata</taxon>
        <taxon>Ciliophora</taxon>
        <taxon>Intramacronucleata</taxon>
        <taxon>Spirotrichea</taxon>
        <taxon>Hypotrichia</taxon>
        <taxon>Euplotida</taxon>
        <taxon>Euplotidae</taxon>
        <taxon>Moneuplotes</taxon>
    </lineage>
</organism>
<sequence length="192" mass="21293">MKYIILFALVVAFIGNTLASEELVIGENIITVRAHLDDSLQNFNIYVSMPQNYFVGLGFGSSMKDANIVVIDATEESFNGVPVIHDAHSSEHGKPVDNEESVFKLLDSTSDGDLLTVALQRPVVVQRDGRDETIPFDEEIKMIYAFKEGKYGYHGKDSRGFFTLNVSSETGDVTFNSNPVGTKYNKIKEAMK</sequence>
<dbReference type="AlphaFoldDB" id="A0AAD1XJJ1"/>